<evidence type="ECO:0000313" key="2">
    <source>
        <dbReference type="Proteomes" id="UP000030745"/>
    </source>
</evidence>
<dbReference type="KEGG" id="spar:SPRG_16746"/>
<reference evidence="1 2" key="1">
    <citation type="journal article" date="2013" name="PLoS Genet.">
        <title>Distinctive expansion of potential virulence genes in the genome of the oomycete fish pathogen Saprolegnia parasitica.</title>
        <authorList>
            <person name="Jiang R.H."/>
            <person name="de Bruijn I."/>
            <person name="Haas B.J."/>
            <person name="Belmonte R."/>
            <person name="Lobach L."/>
            <person name="Christie J."/>
            <person name="van den Ackerveken G."/>
            <person name="Bottin A."/>
            <person name="Bulone V."/>
            <person name="Diaz-Moreno S.M."/>
            <person name="Dumas B."/>
            <person name="Fan L."/>
            <person name="Gaulin E."/>
            <person name="Govers F."/>
            <person name="Grenville-Briggs L.J."/>
            <person name="Horner N.R."/>
            <person name="Levin J.Z."/>
            <person name="Mammella M."/>
            <person name="Meijer H.J."/>
            <person name="Morris P."/>
            <person name="Nusbaum C."/>
            <person name="Oome S."/>
            <person name="Phillips A.J."/>
            <person name="van Rooyen D."/>
            <person name="Rzeszutek E."/>
            <person name="Saraiva M."/>
            <person name="Secombes C.J."/>
            <person name="Seidl M.F."/>
            <person name="Snel B."/>
            <person name="Stassen J.H."/>
            <person name="Sykes S."/>
            <person name="Tripathy S."/>
            <person name="van den Berg H."/>
            <person name="Vega-Arreguin J.C."/>
            <person name="Wawra S."/>
            <person name="Young S.K."/>
            <person name="Zeng Q."/>
            <person name="Dieguez-Uribeondo J."/>
            <person name="Russ C."/>
            <person name="Tyler B.M."/>
            <person name="van West P."/>
        </authorList>
    </citation>
    <scope>NUCLEOTIDE SEQUENCE [LARGE SCALE GENOMIC DNA]</scope>
    <source>
        <strain evidence="1 2">CBS 223.65</strain>
    </source>
</reference>
<protein>
    <submittedName>
        <fullName evidence="1">Uncharacterized protein</fullName>
    </submittedName>
</protein>
<accession>A0A067BH52</accession>
<gene>
    <name evidence="1" type="ORF">SPRG_16746</name>
</gene>
<dbReference type="OMA" id="FEFTANC"/>
<sequence length="162" mass="17784">MADLLKDRDVGMEADDTSVFCRRFDSLADLRMAFGEFVIPSTSAKGMAEVPVEDETQIDELLSAVAAFQAGDLPDVQIGFDANEVSLSKVSQSTSMSTISVETPTTSAIFKRNVIVETAKGRYRLLSVYVKSYNTGRVEMSASATKTTMIYVCGVEWDTFQY</sequence>
<name>A0A067BH52_SAPPC</name>
<evidence type="ECO:0000313" key="1">
    <source>
        <dbReference type="EMBL" id="KDO17508.1"/>
    </source>
</evidence>
<dbReference type="Proteomes" id="UP000030745">
    <property type="component" value="Unassembled WGS sequence"/>
</dbReference>
<dbReference type="GeneID" id="24138338"/>
<proteinExistence type="predicted"/>
<dbReference type="RefSeq" id="XP_012211782.1">
    <property type="nucleotide sequence ID" value="XM_012356392.1"/>
</dbReference>
<organism evidence="1 2">
    <name type="scientific">Saprolegnia parasitica (strain CBS 223.65)</name>
    <dbReference type="NCBI Taxonomy" id="695850"/>
    <lineage>
        <taxon>Eukaryota</taxon>
        <taxon>Sar</taxon>
        <taxon>Stramenopiles</taxon>
        <taxon>Oomycota</taxon>
        <taxon>Saprolegniomycetes</taxon>
        <taxon>Saprolegniales</taxon>
        <taxon>Saprolegniaceae</taxon>
        <taxon>Saprolegnia</taxon>
    </lineage>
</organism>
<dbReference type="OrthoDB" id="10421971at2759"/>
<dbReference type="VEuPathDB" id="FungiDB:SPRG_16746"/>
<dbReference type="AlphaFoldDB" id="A0A067BH52"/>
<keyword evidence="2" id="KW-1185">Reference proteome</keyword>
<dbReference type="EMBL" id="KK583642">
    <property type="protein sequence ID" value="KDO17508.1"/>
    <property type="molecule type" value="Genomic_DNA"/>
</dbReference>